<keyword evidence="16" id="KW-1185">Reference proteome</keyword>
<dbReference type="Gene3D" id="2.170.270.10">
    <property type="entry name" value="SET domain"/>
    <property type="match status" value="1"/>
</dbReference>
<keyword evidence="4" id="KW-0949">S-adenosyl-L-methionine</keyword>
<dbReference type="Proteomes" id="UP001652626">
    <property type="component" value="Chromosome 31"/>
</dbReference>
<dbReference type="SUPFAM" id="SSF57667">
    <property type="entry name" value="beta-beta-alpha zinc fingers"/>
    <property type="match status" value="5"/>
</dbReference>
<dbReference type="CDD" id="cd19193">
    <property type="entry name" value="PR-SET_PRDM7_9"/>
    <property type="match status" value="1"/>
</dbReference>
<evidence type="ECO:0000256" key="13">
    <source>
        <dbReference type="PROSITE-ProRule" id="PRU00042"/>
    </source>
</evidence>
<evidence type="ECO:0000256" key="8">
    <source>
        <dbReference type="ARBA" id="ARBA00022833"/>
    </source>
</evidence>
<feature type="domain" description="C2H2-type" evidence="14">
    <location>
        <begin position="404"/>
        <end position="431"/>
    </location>
</feature>
<dbReference type="InterPro" id="IPR046341">
    <property type="entry name" value="SET_dom_sf"/>
</dbReference>
<dbReference type="PROSITE" id="PS50157">
    <property type="entry name" value="ZINC_FINGER_C2H2_2"/>
    <property type="match status" value="9"/>
</dbReference>
<keyword evidence="11" id="KW-0804">Transcription</keyword>
<dbReference type="InterPro" id="IPR044417">
    <property type="entry name" value="PRDM7_9_PR-SET"/>
</dbReference>
<feature type="domain" description="C2H2-type" evidence="14">
    <location>
        <begin position="460"/>
        <end position="487"/>
    </location>
</feature>
<evidence type="ECO:0000313" key="16">
    <source>
        <dbReference type="Proteomes" id="UP001652626"/>
    </source>
</evidence>
<evidence type="ECO:0000256" key="11">
    <source>
        <dbReference type="ARBA" id="ARBA00023163"/>
    </source>
</evidence>
<keyword evidence="6" id="KW-0677">Repeat</keyword>
<evidence type="ECO:0000256" key="12">
    <source>
        <dbReference type="ARBA" id="ARBA00023242"/>
    </source>
</evidence>
<feature type="domain" description="C2H2-type" evidence="14">
    <location>
        <begin position="488"/>
        <end position="515"/>
    </location>
</feature>
<keyword evidence="2" id="KW-0489">Methyltransferase</keyword>
<reference evidence="17" key="1">
    <citation type="submission" date="2025-08" db="UniProtKB">
        <authorList>
            <consortium name="RefSeq"/>
        </authorList>
    </citation>
    <scope>IDENTIFICATION</scope>
    <source>
        <tissue evidence="17">Whole body</tissue>
    </source>
</reference>
<keyword evidence="12" id="KW-0539">Nucleus</keyword>
<evidence type="ECO:0000256" key="4">
    <source>
        <dbReference type="ARBA" id="ARBA00022691"/>
    </source>
</evidence>
<accession>A0ABM4AXT3</accession>
<dbReference type="SUPFAM" id="SSF82199">
    <property type="entry name" value="SET domain"/>
    <property type="match status" value="1"/>
</dbReference>
<evidence type="ECO:0000256" key="5">
    <source>
        <dbReference type="ARBA" id="ARBA00022723"/>
    </source>
</evidence>
<dbReference type="Gene3D" id="3.30.160.60">
    <property type="entry name" value="Classic Zinc Finger"/>
    <property type="match status" value="8"/>
</dbReference>
<keyword evidence="10" id="KW-0238">DNA-binding</keyword>
<feature type="domain" description="C2H2-type" evidence="14">
    <location>
        <begin position="348"/>
        <end position="375"/>
    </location>
</feature>
<evidence type="ECO:0000256" key="7">
    <source>
        <dbReference type="ARBA" id="ARBA00022771"/>
    </source>
</evidence>
<feature type="domain" description="C2H2-type" evidence="14">
    <location>
        <begin position="292"/>
        <end position="319"/>
    </location>
</feature>
<organism evidence="16 17">
    <name type="scientific">Vanessa tameamea</name>
    <name type="common">Kamehameha butterfly</name>
    <dbReference type="NCBI Taxonomy" id="334116"/>
    <lineage>
        <taxon>Eukaryota</taxon>
        <taxon>Metazoa</taxon>
        <taxon>Ecdysozoa</taxon>
        <taxon>Arthropoda</taxon>
        <taxon>Hexapoda</taxon>
        <taxon>Insecta</taxon>
        <taxon>Pterygota</taxon>
        <taxon>Neoptera</taxon>
        <taxon>Endopterygota</taxon>
        <taxon>Lepidoptera</taxon>
        <taxon>Glossata</taxon>
        <taxon>Ditrysia</taxon>
        <taxon>Papilionoidea</taxon>
        <taxon>Nymphalidae</taxon>
        <taxon>Nymphalinae</taxon>
        <taxon>Vanessa</taxon>
    </lineage>
</organism>
<feature type="domain" description="C2H2-type" evidence="14">
    <location>
        <begin position="376"/>
        <end position="403"/>
    </location>
</feature>
<evidence type="ECO:0000256" key="9">
    <source>
        <dbReference type="ARBA" id="ARBA00023015"/>
    </source>
</evidence>
<keyword evidence="9" id="KW-0805">Transcription regulation</keyword>
<evidence type="ECO:0000256" key="2">
    <source>
        <dbReference type="ARBA" id="ARBA00022603"/>
    </source>
</evidence>
<evidence type="ECO:0000256" key="1">
    <source>
        <dbReference type="ARBA" id="ARBA00004123"/>
    </source>
</evidence>
<evidence type="ECO:0000259" key="14">
    <source>
        <dbReference type="PROSITE" id="PS50157"/>
    </source>
</evidence>
<proteinExistence type="predicted"/>
<feature type="domain" description="C2H2-type" evidence="14">
    <location>
        <begin position="262"/>
        <end position="286"/>
    </location>
</feature>
<dbReference type="PROSITE" id="PS50280">
    <property type="entry name" value="SET"/>
    <property type="match status" value="1"/>
</dbReference>
<sequence>MSRLNLRKRTRISYYEPEEPNLDEYVFCTDCGDFVYEYCAIHKPLLVIPDDKVPSKSPYPPSVPRSALTIPRVFLHLAPSVIPGAGIGVFSTLTLPRGVRFGPYRGKKTDAVTSMYSWQIHDGNNRRSHFVDAEDAHNSNWMRFVNCSRHWNEQNLVAYQYKGQLYYRTIKIIPKFTELMVFYGSEFANILQINLKKYNSPVGYAQKLGAPIPQKSILEEKNRNKNLNVDKENALKETKPQFSIKDVKLNDHIINKIQNNKFICDVCSYETTKISYLITHLRLHNGFLGKIYACNFCKYISFQKYSLNLHIRTHTGEKPYECHSCHKKFSRKAHLEVHIRTHTGEKPYECHSCHKKFSQKAHLEVHIRTHTGEKPYECHSCHKKFNTKTQLNIHIRTHTGEKPYECHSCHKKFNTKTQLNIHIRTHTGEKPYECHSCHKKFNTKTQLNIHIRTHTGEKPYECHSCHKKFSQITYLKLHIRTHTGEKPYECHSCHKKFNTKTKLNIHIRTHTGEKPYERPISQK</sequence>
<feature type="domain" description="C2H2-type" evidence="14">
    <location>
        <begin position="432"/>
        <end position="459"/>
    </location>
</feature>
<dbReference type="InterPro" id="IPR001214">
    <property type="entry name" value="SET_dom"/>
</dbReference>
<dbReference type="PANTHER" id="PTHR16515:SF49">
    <property type="entry name" value="GASTRULA ZINC FINGER PROTEIN XLCGF49.1-LIKE-RELATED"/>
    <property type="match status" value="1"/>
</dbReference>
<dbReference type="Pfam" id="PF21549">
    <property type="entry name" value="PRDM2_PR"/>
    <property type="match status" value="1"/>
</dbReference>
<keyword evidence="7 13" id="KW-0863">Zinc-finger</keyword>
<evidence type="ECO:0000256" key="10">
    <source>
        <dbReference type="ARBA" id="ARBA00023125"/>
    </source>
</evidence>
<dbReference type="InterPro" id="IPR036236">
    <property type="entry name" value="Znf_C2H2_sf"/>
</dbReference>
<evidence type="ECO:0000256" key="3">
    <source>
        <dbReference type="ARBA" id="ARBA00022679"/>
    </source>
</evidence>
<dbReference type="GeneID" id="113391402"/>
<comment type="subcellular location">
    <subcellularLocation>
        <location evidence="1">Nucleus</location>
    </subcellularLocation>
</comment>
<feature type="domain" description="SET" evidence="15">
    <location>
        <begin position="73"/>
        <end position="184"/>
    </location>
</feature>
<keyword evidence="3" id="KW-0808">Transferase</keyword>
<dbReference type="InterPro" id="IPR013087">
    <property type="entry name" value="Znf_C2H2_type"/>
</dbReference>
<feature type="domain" description="C2H2-type" evidence="14">
    <location>
        <begin position="320"/>
        <end position="347"/>
    </location>
</feature>
<name>A0ABM4AXT3_VANTA</name>
<gene>
    <name evidence="17" type="primary">LOC113391402</name>
</gene>
<dbReference type="PROSITE" id="PS00028">
    <property type="entry name" value="ZINC_FINGER_C2H2_1"/>
    <property type="match status" value="7"/>
</dbReference>
<dbReference type="InterPro" id="IPR050331">
    <property type="entry name" value="Zinc_finger"/>
</dbReference>
<evidence type="ECO:0000313" key="17">
    <source>
        <dbReference type="RefSeq" id="XP_064076124.1"/>
    </source>
</evidence>
<keyword evidence="5" id="KW-0479">Metal-binding</keyword>
<dbReference type="PANTHER" id="PTHR16515">
    <property type="entry name" value="PR DOMAIN ZINC FINGER PROTEIN"/>
    <property type="match status" value="1"/>
</dbReference>
<evidence type="ECO:0000259" key="15">
    <source>
        <dbReference type="PROSITE" id="PS50280"/>
    </source>
</evidence>
<keyword evidence="8" id="KW-0862">Zinc</keyword>
<evidence type="ECO:0000256" key="6">
    <source>
        <dbReference type="ARBA" id="ARBA00022737"/>
    </source>
</evidence>
<dbReference type="SMART" id="SM00317">
    <property type="entry name" value="SET"/>
    <property type="match status" value="1"/>
</dbReference>
<dbReference type="SMART" id="SM00355">
    <property type="entry name" value="ZnF_C2H2"/>
    <property type="match status" value="9"/>
</dbReference>
<dbReference type="RefSeq" id="XP_064076124.1">
    <property type="nucleotide sequence ID" value="XM_064220054.1"/>
</dbReference>
<dbReference type="Pfam" id="PF00096">
    <property type="entry name" value="zf-C2H2"/>
    <property type="match status" value="7"/>
</dbReference>
<protein>
    <submittedName>
        <fullName evidence="17">Zinc finger protein ZFP2-like</fullName>
    </submittedName>
</protein>